<evidence type="ECO:0000256" key="3">
    <source>
        <dbReference type="ARBA" id="ARBA00011738"/>
    </source>
</evidence>
<evidence type="ECO:0000313" key="15">
    <source>
        <dbReference type="EMBL" id="CAD84834.1"/>
    </source>
</evidence>
<dbReference type="InterPro" id="IPR013221">
    <property type="entry name" value="Mur_ligase_cen"/>
</dbReference>
<dbReference type="PANTHER" id="PTHR23135:SF18">
    <property type="entry name" value="CYANOPHYCIN SYNTHETASE"/>
    <property type="match status" value="1"/>
</dbReference>
<dbReference type="NCBIfam" id="NF010623">
    <property type="entry name" value="PRK14016.1"/>
    <property type="match status" value="1"/>
</dbReference>
<dbReference type="Pfam" id="PF18921">
    <property type="entry name" value="Cyanophycin_syn"/>
    <property type="match status" value="1"/>
</dbReference>
<dbReference type="GO" id="GO:0005524">
    <property type="term" value="F:ATP binding"/>
    <property type="evidence" value="ECO:0007669"/>
    <property type="project" value="UniProtKB-UniRule"/>
</dbReference>
<protein>
    <recommendedName>
        <fullName evidence="6">Cyanophycin synthetase</fullName>
        <ecNumber evidence="5">6.3.2.29</ecNumber>
        <ecNumber evidence="4">6.3.2.30</ecNumber>
    </recommendedName>
    <alternativeName>
        <fullName evidence="10">Cyanophycin synthase</fullName>
    </alternativeName>
</protein>
<evidence type="ECO:0000256" key="12">
    <source>
        <dbReference type="ARBA" id="ARBA00048425"/>
    </source>
</evidence>
<dbReference type="SUPFAM" id="SSF56059">
    <property type="entry name" value="Glutathione synthetase ATP-binding domain-like"/>
    <property type="match status" value="1"/>
</dbReference>
<dbReference type="GO" id="GO:0046872">
    <property type="term" value="F:metal ion binding"/>
    <property type="evidence" value="ECO:0007669"/>
    <property type="project" value="InterPro"/>
</dbReference>
<proteinExistence type="inferred from homology"/>
<dbReference type="SUPFAM" id="SSF53623">
    <property type="entry name" value="MurD-like peptide ligases, catalytic domain"/>
    <property type="match status" value="1"/>
</dbReference>
<evidence type="ECO:0000259" key="14">
    <source>
        <dbReference type="PROSITE" id="PS50975"/>
    </source>
</evidence>
<dbReference type="AlphaFoldDB" id="Q82VX6"/>
<dbReference type="EMBL" id="AL954747">
    <property type="protein sequence ID" value="CAD84834.1"/>
    <property type="molecule type" value="Genomic_DNA"/>
</dbReference>
<dbReference type="KEGG" id="neu:NE0923"/>
<evidence type="ECO:0000256" key="8">
    <source>
        <dbReference type="ARBA" id="ARBA00022741"/>
    </source>
</evidence>
<dbReference type="Pfam" id="PF02786">
    <property type="entry name" value="CPSase_L_D2"/>
    <property type="match status" value="1"/>
</dbReference>
<evidence type="ECO:0000256" key="2">
    <source>
        <dbReference type="ARBA" id="ARBA00009060"/>
    </source>
</evidence>
<keyword evidence="9 13" id="KW-0067">ATP-binding</keyword>
<comment type="subunit">
    <text evidence="3">Homodimer.</text>
</comment>
<reference evidence="15 16" key="1">
    <citation type="journal article" date="2003" name="J. Bacteriol.">
        <title>Complete genome sequence of the ammonia-oxidizing bacterium and obligate chemolithoautotroph Nitrosomonas europaea.</title>
        <authorList>
            <person name="Chain P."/>
            <person name="Lamerdin J."/>
            <person name="Larimer F."/>
            <person name="Regala W."/>
            <person name="Land M."/>
            <person name="Hauser L."/>
            <person name="Hooper A."/>
            <person name="Klotz M."/>
            <person name="Norton J."/>
            <person name="Sayavedra-Soto L."/>
            <person name="Arciero D."/>
            <person name="Hommes N."/>
            <person name="Whittaker M."/>
            <person name="Arp D."/>
        </authorList>
    </citation>
    <scope>NUCLEOTIDE SEQUENCE [LARGE SCALE GENOMIC DNA]</scope>
    <source>
        <strain evidence="16">ATCC 19718 / CIP 103999 / KCTC 2705 / NBRC 14298</strain>
    </source>
</reference>
<feature type="domain" description="ATP-grasp" evidence="14">
    <location>
        <begin position="208"/>
        <end position="461"/>
    </location>
</feature>
<sequence length="856" mass="92835">MKVLQIRALRGPNVWSKLAAIEATLVFEQNECLPDSIPGFDTRLREYFPDIALLQPVDWQETTLAHILAFITLKLQERAGCSVSFSRVIKMAEANTWRVVVEYSEEAVGRLALEQSLALCRAVAEAAPFDTSEAVNRLRELYEDIRLGPSTNSIVQAAVRRKIPYRRLTDGSLVQFGWGSRQRRILASESDLTSVVAESIVQDKDLTKMLLHTAGIPVPTGRPVISADDAWAAACEIGAPIVIKPQDGNQGKGVTANLTDRDQIKAAYHVAAERSRNVLVERYISGHDYRLLVVGNKLVAAARRDPPQVVGDGIHSIAQLVKQINSNPLRSEGHANLLTRIHLDEISLAHLALQGLNAASVPDKGKLVTLRNNANLSTGGTATDVTDEVHPDIAECAVMAARMTGIDICGIDVICSSLSRPLGEQGGAVIEVNAAPGLRMHLQPSYGKPRAVGEAIIDHLFAPGENARIPVIAVTGTNGKTTTVRLIANMLENNRLRVGIACTDGVFVNGQCVDTGDCSGPQSARNILFHPEVDAAVLETARGGILREGLGFDYCDVAVVTNIGRGDHLGLANINTAEELAAVKRTIVENVNPKTGVAVLNADDPLVLGMASHCPGNVTFFSRNHRHPVILEQRVQGKRVIYMEDHHIIVAEAGTERRISLSQIRLTKNGMISFQIDNAMASIGAGLAIELDWTTICAGLADFVSDAQTVPGRFNLFNYREATLIADYGHNPDAMEALVCAIDHIPAKKRTVVISAAGDRRNEDIRLQTRILGDVFDEVVLFQDKCQRGRADGEVLGLLREGLENAKRVRKVSEIRGEFKAIDTALTNLEAGELCLILIDQVEQALGYIHSRIAVA</sequence>
<evidence type="ECO:0000256" key="4">
    <source>
        <dbReference type="ARBA" id="ARBA00012968"/>
    </source>
</evidence>
<dbReference type="EC" id="6.3.2.29" evidence="5"/>
<evidence type="ECO:0000256" key="5">
    <source>
        <dbReference type="ARBA" id="ARBA00013005"/>
    </source>
</evidence>
<dbReference type="PANTHER" id="PTHR23135">
    <property type="entry name" value="MUR LIGASE FAMILY MEMBER"/>
    <property type="match status" value="1"/>
</dbReference>
<dbReference type="eggNOG" id="COG0189">
    <property type="taxonomic scope" value="Bacteria"/>
</dbReference>
<name>Q82VX6_NITEU</name>
<evidence type="ECO:0000256" key="9">
    <source>
        <dbReference type="ARBA" id="ARBA00022840"/>
    </source>
</evidence>
<evidence type="ECO:0000256" key="13">
    <source>
        <dbReference type="PROSITE-ProRule" id="PRU00409"/>
    </source>
</evidence>
<dbReference type="InterPro" id="IPR004101">
    <property type="entry name" value="Mur_ligase_C"/>
</dbReference>
<dbReference type="Proteomes" id="UP000001416">
    <property type="component" value="Chromosome"/>
</dbReference>
<dbReference type="Pfam" id="PF02875">
    <property type="entry name" value="Mur_ligase_C"/>
    <property type="match status" value="1"/>
</dbReference>
<keyword evidence="7 15" id="KW-0436">Ligase</keyword>
<dbReference type="EC" id="6.3.2.30" evidence="4"/>
<evidence type="ECO:0000256" key="1">
    <source>
        <dbReference type="ARBA" id="ARBA00003184"/>
    </source>
</evidence>
<evidence type="ECO:0000256" key="7">
    <source>
        <dbReference type="ARBA" id="ARBA00022598"/>
    </source>
</evidence>
<evidence type="ECO:0000256" key="10">
    <source>
        <dbReference type="ARBA" id="ARBA00031353"/>
    </source>
</evidence>
<keyword evidence="8 13" id="KW-0547">Nucleotide-binding</keyword>
<dbReference type="NCBIfam" id="TIGR02068">
    <property type="entry name" value="cya_phycin_syn"/>
    <property type="match status" value="1"/>
</dbReference>
<organism evidence="15 16">
    <name type="scientific">Nitrosomonas europaea (strain ATCC 19718 / CIP 103999 / KCTC 2705 / NBRC 14298)</name>
    <dbReference type="NCBI Taxonomy" id="228410"/>
    <lineage>
        <taxon>Bacteria</taxon>
        <taxon>Pseudomonadati</taxon>
        <taxon>Pseudomonadota</taxon>
        <taxon>Betaproteobacteria</taxon>
        <taxon>Nitrosomonadales</taxon>
        <taxon>Nitrosomonadaceae</taxon>
        <taxon>Nitrosomonas</taxon>
    </lineage>
</organism>
<dbReference type="Gene3D" id="3.90.190.20">
    <property type="entry name" value="Mur ligase, C-terminal domain"/>
    <property type="match status" value="1"/>
</dbReference>
<evidence type="ECO:0000313" key="16">
    <source>
        <dbReference type="Proteomes" id="UP000001416"/>
    </source>
</evidence>
<dbReference type="GO" id="GO:0071161">
    <property type="term" value="F:cyanophycin synthetase activity (L-arginine-adding)"/>
    <property type="evidence" value="ECO:0007669"/>
    <property type="project" value="UniProtKB-EC"/>
</dbReference>
<dbReference type="STRING" id="228410.NE0923"/>
<dbReference type="InterPro" id="IPR011761">
    <property type="entry name" value="ATP-grasp"/>
</dbReference>
<dbReference type="Gene3D" id="3.40.1190.10">
    <property type="entry name" value="Mur-like, catalytic domain"/>
    <property type="match status" value="1"/>
</dbReference>
<dbReference type="PROSITE" id="PS50975">
    <property type="entry name" value="ATP_GRASP"/>
    <property type="match status" value="1"/>
</dbReference>
<comment type="function">
    <text evidence="1">Catalyzes the ATP-dependent polymerization of arginine and aspartate to multi-L-arginyl-poly-L-aspartic acid (cyanophycin; a water-insoluble reserve polymer).</text>
</comment>
<dbReference type="RefSeq" id="WP_011111534.1">
    <property type="nucleotide sequence ID" value="NC_004757.1"/>
</dbReference>
<dbReference type="InterPro" id="IPR011810">
    <property type="entry name" value="Cya_phycin_syn"/>
</dbReference>
<dbReference type="eggNOG" id="COG0769">
    <property type="taxonomic scope" value="Bacteria"/>
</dbReference>
<dbReference type="InterPro" id="IPR036565">
    <property type="entry name" value="Mur-like_cat_sf"/>
</dbReference>
<accession>Q82VX6</accession>
<dbReference type="Gene3D" id="3.30.470.20">
    <property type="entry name" value="ATP-grasp fold, B domain"/>
    <property type="match status" value="2"/>
</dbReference>
<comment type="catalytic activity">
    <reaction evidence="12">
        <text>[L-4-(L-arginin-2-N-yl)aspartate](n) + L-aspartate + ATP = [L-4-(L-arginin-2-N-yl)aspartate](n)-L-aspartate + ADP + phosphate + H(+)</text>
        <dbReference type="Rhea" id="RHEA:13277"/>
        <dbReference type="Rhea" id="RHEA-COMP:13728"/>
        <dbReference type="Rhea" id="RHEA-COMP:13733"/>
        <dbReference type="ChEBI" id="CHEBI:15378"/>
        <dbReference type="ChEBI" id="CHEBI:29991"/>
        <dbReference type="ChEBI" id="CHEBI:30616"/>
        <dbReference type="ChEBI" id="CHEBI:43474"/>
        <dbReference type="ChEBI" id="CHEBI:137986"/>
        <dbReference type="ChEBI" id="CHEBI:137990"/>
        <dbReference type="ChEBI" id="CHEBI:456216"/>
        <dbReference type="EC" id="6.3.2.29"/>
    </reaction>
</comment>
<dbReference type="InterPro" id="IPR044019">
    <property type="entry name" value="Cyanophycin_syn_N"/>
</dbReference>
<comment type="catalytic activity">
    <reaction evidence="11">
        <text>[L-4-(L-arginin-2-N-yl)aspartate](n)-L-aspartate + L-arginine + ATP = [L-4-(L-arginin-2-N-yl)aspartate](n+1) + ADP + phosphate + H(+)</text>
        <dbReference type="Rhea" id="RHEA:23888"/>
        <dbReference type="Rhea" id="RHEA-COMP:13732"/>
        <dbReference type="Rhea" id="RHEA-COMP:13733"/>
        <dbReference type="ChEBI" id="CHEBI:15378"/>
        <dbReference type="ChEBI" id="CHEBI:30616"/>
        <dbReference type="ChEBI" id="CHEBI:32682"/>
        <dbReference type="ChEBI" id="CHEBI:43474"/>
        <dbReference type="ChEBI" id="CHEBI:137986"/>
        <dbReference type="ChEBI" id="CHEBI:137990"/>
        <dbReference type="ChEBI" id="CHEBI:456216"/>
        <dbReference type="EC" id="6.3.2.30"/>
    </reaction>
</comment>
<keyword evidence="16" id="KW-1185">Reference proteome</keyword>
<dbReference type="InterPro" id="IPR005479">
    <property type="entry name" value="CPAse_ATP-bd"/>
</dbReference>
<gene>
    <name evidence="15" type="ordered locus">NE0923</name>
</gene>
<dbReference type="HOGENOM" id="CLU_016806_0_0_4"/>
<dbReference type="OrthoDB" id="9803907at2"/>
<dbReference type="InterPro" id="IPR036615">
    <property type="entry name" value="Mur_ligase_C_dom_sf"/>
</dbReference>
<evidence type="ECO:0000256" key="6">
    <source>
        <dbReference type="ARBA" id="ARBA00022036"/>
    </source>
</evidence>
<evidence type="ECO:0000256" key="11">
    <source>
        <dbReference type="ARBA" id="ARBA00048094"/>
    </source>
</evidence>
<dbReference type="GO" id="GO:0071160">
    <property type="term" value="F:cyanophycin synthetase activity (L-aspartate-adding)"/>
    <property type="evidence" value="ECO:0007669"/>
    <property type="project" value="UniProtKB-EC"/>
</dbReference>
<dbReference type="SUPFAM" id="SSF53244">
    <property type="entry name" value="MurD-like peptide ligases, peptide-binding domain"/>
    <property type="match status" value="1"/>
</dbReference>
<dbReference type="Pfam" id="PF08245">
    <property type="entry name" value="Mur_ligase_M"/>
    <property type="match status" value="1"/>
</dbReference>
<comment type="similarity">
    <text evidence="2">In the C-terminal section; belongs to the MurCDEF family.</text>
</comment>
<dbReference type="GeneID" id="87104116"/>
<dbReference type="DNASU" id="1081864"/>